<gene>
    <name evidence="2" type="ORF">F4X14_06875</name>
</gene>
<comment type="caution">
    <text evidence="2">The sequence shown here is derived from an EMBL/GenBank/DDBJ whole genome shotgun (WGS) entry which is preliminary data.</text>
</comment>
<dbReference type="PANTHER" id="PTHR30115">
    <property type="entry name" value="NITROGEN REGULATORY PROTEIN P-II"/>
    <property type="match status" value="1"/>
</dbReference>
<dbReference type="AlphaFoldDB" id="A0A6B1D626"/>
<dbReference type="InterPro" id="IPR011322">
    <property type="entry name" value="N-reg_PII-like_a/b"/>
</dbReference>
<keyword evidence="1" id="KW-0597">Phosphoprotein</keyword>
<proteinExistence type="predicted"/>
<reference evidence="2" key="1">
    <citation type="submission" date="2019-09" db="EMBL/GenBank/DDBJ databases">
        <title>Characterisation of the sponge microbiome using genome-centric metagenomics.</title>
        <authorList>
            <person name="Engelberts J.P."/>
            <person name="Robbins S.J."/>
            <person name="De Goeij J.M."/>
            <person name="Aranda M."/>
            <person name="Bell S.C."/>
            <person name="Webster N.S."/>
        </authorList>
    </citation>
    <scope>NUCLEOTIDE SEQUENCE</scope>
    <source>
        <strain evidence="2">SB0661_bin_32</strain>
    </source>
</reference>
<dbReference type="GO" id="GO:0005524">
    <property type="term" value="F:ATP binding"/>
    <property type="evidence" value="ECO:0007669"/>
    <property type="project" value="TreeGrafter"/>
</dbReference>
<dbReference type="GO" id="GO:0005829">
    <property type="term" value="C:cytosol"/>
    <property type="evidence" value="ECO:0007669"/>
    <property type="project" value="TreeGrafter"/>
</dbReference>
<dbReference type="Pfam" id="PF00543">
    <property type="entry name" value="P-II"/>
    <property type="match status" value="1"/>
</dbReference>
<evidence type="ECO:0000256" key="1">
    <source>
        <dbReference type="PIRSR" id="PIRSR602187-50"/>
    </source>
</evidence>
<accession>A0A6B1D626</accession>
<name>A0A6B1D626_9CHLR</name>
<dbReference type="InterPro" id="IPR002187">
    <property type="entry name" value="N-reg_PII"/>
</dbReference>
<dbReference type="PANTHER" id="PTHR30115:SF11">
    <property type="entry name" value="NITROGEN REGULATORY PROTEIN P-II HOMOLOG"/>
    <property type="match status" value="1"/>
</dbReference>
<evidence type="ECO:0000313" key="2">
    <source>
        <dbReference type="EMBL" id="MYC94677.1"/>
    </source>
</evidence>
<dbReference type="SUPFAM" id="SSF54913">
    <property type="entry name" value="GlnB-like"/>
    <property type="match status" value="1"/>
</dbReference>
<dbReference type="EMBL" id="VXMH01000031">
    <property type="protein sequence ID" value="MYC94677.1"/>
    <property type="molecule type" value="Genomic_DNA"/>
</dbReference>
<dbReference type="PRINTS" id="PR00340">
    <property type="entry name" value="PIIGLNB"/>
</dbReference>
<dbReference type="Gene3D" id="3.30.70.120">
    <property type="match status" value="1"/>
</dbReference>
<sequence length="153" mass="16903">MEGRGEMLKKVEAYIRLEKLTDVRSALVEIGVPAIDTVEVQGHGRQTGIKLAGRHSSYTVDTLPRLRLTVVVSEDDVTRIVETIRETAATGKQGDGAIYICPVDNIMRVSTGEVGADVLVYEGDIDIQGFLSAPPDLSDFFAFFLERKYRIDE</sequence>
<dbReference type="SMART" id="SM00938">
    <property type="entry name" value="P-II"/>
    <property type="match status" value="1"/>
</dbReference>
<dbReference type="PROSITE" id="PS51343">
    <property type="entry name" value="PII_GLNB_DOM"/>
    <property type="match status" value="1"/>
</dbReference>
<dbReference type="InterPro" id="IPR015867">
    <property type="entry name" value="N-reg_PII/ATP_PRibTrfase_C"/>
</dbReference>
<organism evidence="2">
    <name type="scientific">Caldilineaceae bacterium SB0661_bin_32</name>
    <dbReference type="NCBI Taxonomy" id="2605255"/>
    <lineage>
        <taxon>Bacteria</taxon>
        <taxon>Bacillati</taxon>
        <taxon>Chloroflexota</taxon>
        <taxon>Caldilineae</taxon>
        <taxon>Caldilineales</taxon>
        <taxon>Caldilineaceae</taxon>
    </lineage>
</organism>
<protein>
    <submittedName>
        <fullName evidence="2">P-II family nitrogen regulator</fullName>
    </submittedName>
</protein>
<dbReference type="GO" id="GO:0030234">
    <property type="term" value="F:enzyme regulator activity"/>
    <property type="evidence" value="ECO:0007669"/>
    <property type="project" value="InterPro"/>
</dbReference>
<feature type="modified residue" description="O-UMP-tyrosine" evidence="1">
    <location>
        <position position="58"/>
    </location>
</feature>
<dbReference type="GO" id="GO:0006808">
    <property type="term" value="P:regulation of nitrogen utilization"/>
    <property type="evidence" value="ECO:0007669"/>
    <property type="project" value="InterPro"/>
</dbReference>